<dbReference type="InterPro" id="IPR051606">
    <property type="entry name" value="Polyketide_Oxido-like"/>
</dbReference>
<dbReference type="RefSeq" id="WP_080885766.1">
    <property type="nucleotide sequence ID" value="NZ_LT828648.1"/>
</dbReference>
<dbReference type="InterPro" id="IPR016040">
    <property type="entry name" value="NAD(P)-bd_dom"/>
</dbReference>
<name>A0A1W1I2I4_9BACT</name>
<dbReference type="KEGG" id="nja:NSJP_1019"/>
<organism evidence="2 3">
    <name type="scientific">Nitrospira japonica</name>
    <dbReference type="NCBI Taxonomy" id="1325564"/>
    <lineage>
        <taxon>Bacteria</taxon>
        <taxon>Pseudomonadati</taxon>
        <taxon>Nitrospirota</taxon>
        <taxon>Nitrospiria</taxon>
        <taxon>Nitrospirales</taxon>
        <taxon>Nitrospiraceae</taxon>
        <taxon>Nitrospira</taxon>
    </lineage>
</organism>
<dbReference type="EMBL" id="LT828648">
    <property type="protein sequence ID" value="SLM47191.1"/>
    <property type="molecule type" value="Genomic_DNA"/>
</dbReference>
<proteinExistence type="predicted"/>
<dbReference type="GO" id="GO:0016646">
    <property type="term" value="F:oxidoreductase activity, acting on the CH-NH group of donors, NAD or NADP as acceptor"/>
    <property type="evidence" value="ECO:0007669"/>
    <property type="project" value="TreeGrafter"/>
</dbReference>
<protein>
    <recommendedName>
        <fullName evidence="1">NAD(P)-binding domain-containing protein</fullName>
    </recommendedName>
</protein>
<evidence type="ECO:0000313" key="2">
    <source>
        <dbReference type="EMBL" id="SLM47191.1"/>
    </source>
</evidence>
<dbReference type="Gene3D" id="3.40.50.720">
    <property type="entry name" value="NAD(P)-binding Rossmann-like Domain"/>
    <property type="match status" value="1"/>
</dbReference>
<sequence>MKIAVIGATGFAGSAILKEALDRGHEVSAIARHPEKLAPHPKLHLRKGDAYNEDEIAGLVSGHDAVISAFNPGWTNPDIFHQQVRGMKGIINGVKKAGVARLLVVGGAGSLEVKPGVQSVDLPEFPDEYKQGALATREALHLLRNEPTLQWSFLSPSADLSPGARTGVFRLGTDQLLRDANGASRISVEDYAVAMIDELERPAHIRSRFTVGY</sequence>
<feature type="domain" description="NAD(P)-binding" evidence="1">
    <location>
        <begin position="7"/>
        <end position="198"/>
    </location>
</feature>
<dbReference type="SUPFAM" id="SSF51735">
    <property type="entry name" value="NAD(P)-binding Rossmann-fold domains"/>
    <property type="match status" value="1"/>
</dbReference>
<dbReference type="Proteomes" id="UP000192042">
    <property type="component" value="Chromosome I"/>
</dbReference>
<dbReference type="STRING" id="1325564.NSJP_1019"/>
<dbReference type="PANTHER" id="PTHR43355:SF2">
    <property type="entry name" value="FLAVIN REDUCTASE (NADPH)"/>
    <property type="match status" value="1"/>
</dbReference>
<dbReference type="AlphaFoldDB" id="A0A1W1I2I4"/>
<keyword evidence="3" id="KW-1185">Reference proteome</keyword>
<evidence type="ECO:0000313" key="3">
    <source>
        <dbReference type="Proteomes" id="UP000192042"/>
    </source>
</evidence>
<reference evidence="2 3" key="1">
    <citation type="submission" date="2017-03" db="EMBL/GenBank/DDBJ databases">
        <authorList>
            <person name="Afonso C.L."/>
            <person name="Miller P.J."/>
            <person name="Scott M.A."/>
            <person name="Spackman E."/>
            <person name="Goraichik I."/>
            <person name="Dimitrov K.M."/>
            <person name="Suarez D.L."/>
            <person name="Swayne D.E."/>
        </authorList>
    </citation>
    <scope>NUCLEOTIDE SEQUENCE [LARGE SCALE GENOMIC DNA]</scope>
    <source>
        <strain evidence="2">Genome sequencing of Nitrospira japonica strain NJ11</strain>
    </source>
</reference>
<evidence type="ECO:0000259" key="1">
    <source>
        <dbReference type="Pfam" id="PF13460"/>
    </source>
</evidence>
<dbReference type="Pfam" id="PF13460">
    <property type="entry name" value="NAD_binding_10"/>
    <property type="match status" value="1"/>
</dbReference>
<accession>A0A1W1I2I4</accession>
<dbReference type="PANTHER" id="PTHR43355">
    <property type="entry name" value="FLAVIN REDUCTASE (NADPH)"/>
    <property type="match status" value="1"/>
</dbReference>
<dbReference type="InterPro" id="IPR036291">
    <property type="entry name" value="NAD(P)-bd_dom_sf"/>
</dbReference>
<dbReference type="CDD" id="cd05244">
    <property type="entry name" value="BVR-B_like_SDR_a"/>
    <property type="match status" value="1"/>
</dbReference>
<gene>
    <name evidence="2" type="ORF">NSJP_1019</name>
</gene>
<dbReference type="OrthoDB" id="9785372at2"/>